<feature type="signal peptide" evidence="3">
    <location>
        <begin position="1"/>
        <end position="26"/>
    </location>
</feature>
<feature type="compositionally biased region" description="Polar residues" evidence="1">
    <location>
        <begin position="33"/>
        <end position="50"/>
    </location>
</feature>
<accession>A0A8T2TFV4</accession>
<sequence>MANGSCVLFFCIWIYTFCHFPLAATGQQTNNQVFSPPGATTSNSSSHTNVQSPPKPSTPSQPPQPSTPQQVRDMIKQLQSPPPQTPINLLNTSSGGKRGRIVGVIFLSFAGVLQLGIAIFLIIRRRRILDDVNGLQIHRFSLRLRSCKPSTA</sequence>
<feature type="transmembrane region" description="Helical" evidence="2">
    <location>
        <begin position="101"/>
        <end position="123"/>
    </location>
</feature>
<evidence type="ECO:0000256" key="1">
    <source>
        <dbReference type="SAM" id="MobiDB-lite"/>
    </source>
</evidence>
<keyword evidence="5" id="KW-1185">Reference proteome</keyword>
<feature type="chain" id="PRO_5035746985" evidence="3">
    <location>
        <begin position="27"/>
        <end position="152"/>
    </location>
</feature>
<comment type="caution">
    <text evidence="4">The sequence shown here is derived from an EMBL/GenBank/DDBJ whole genome shotgun (WGS) entry which is preliminary data.</text>
</comment>
<evidence type="ECO:0000313" key="5">
    <source>
        <dbReference type="Proteomes" id="UP000825935"/>
    </source>
</evidence>
<keyword evidence="2" id="KW-1133">Transmembrane helix</keyword>
<dbReference type="EMBL" id="CM035418">
    <property type="protein sequence ID" value="KAH7420713.1"/>
    <property type="molecule type" value="Genomic_DNA"/>
</dbReference>
<protein>
    <submittedName>
        <fullName evidence="4">Uncharacterized protein</fullName>
    </submittedName>
</protein>
<dbReference type="Proteomes" id="UP000825935">
    <property type="component" value="Chromosome 13"/>
</dbReference>
<evidence type="ECO:0000256" key="2">
    <source>
        <dbReference type="SAM" id="Phobius"/>
    </source>
</evidence>
<feature type="region of interest" description="Disordered" evidence="1">
    <location>
        <begin position="33"/>
        <end position="87"/>
    </location>
</feature>
<evidence type="ECO:0000256" key="3">
    <source>
        <dbReference type="SAM" id="SignalP"/>
    </source>
</evidence>
<keyword evidence="3" id="KW-0732">Signal</keyword>
<keyword evidence="2" id="KW-0472">Membrane</keyword>
<gene>
    <name evidence="4" type="ORF">KP509_13G018500</name>
</gene>
<reference evidence="4" key="1">
    <citation type="submission" date="2021-08" db="EMBL/GenBank/DDBJ databases">
        <title>WGS assembly of Ceratopteris richardii.</title>
        <authorList>
            <person name="Marchant D.B."/>
            <person name="Chen G."/>
            <person name="Jenkins J."/>
            <person name="Shu S."/>
            <person name="Leebens-Mack J."/>
            <person name="Grimwood J."/>
            <person name="Schmutz J."/>
            <person name="Soltis P."/>
            <person name="Soltis D."/>
            <person name="Chen Z.-H."/>
        </authorList>
    </citation>
    <scope>NUCLEOTIDE SEQUENCE</scope>
    <source>
        <strain evidence="4">Whitten #5841</strain>
        <tissue evidence="4">Leaf</tissue>
    </source>
</reference>
<dbReference type="AlphaFoldDB" id="A0A8T2TFV4"/>
<proteinExistence type="predicted"/>
<evidence type="ECO:0000313" key="4">
    <source>
        <dbReference type="EMBL" id="KAH7420713.1"/>
    </source>
</evidence>
<organism evidence="4 5">
    <name type="scientific">Ceratopteris richardii</name>
    <name type="common">Triangle waterfern</name>
    <dbReference type="NCBI Taxonomy" id="49495"/>
    <lineage>
        <taxon>Eukaryota</taxon>
        <taxon>Viridiplantae</taxon>
        <taxon>Streptophyta</taxon>
        <taxon>Embryophyta</taxon>
        <taxon>Tracheophyta</taxon>
        <taxon>Polypodiopsida</taxon>
        <taxon>Polypodiidae</taxon>
        <taxon>Polypodiales</taxon>
        <taxon>Pteridineae</taxon>
        <taxon>Pteridaceae</taxon>
        <taxon>Parkerioideae</taxon>
        <taxon>Ceratopteris</taxon>
    </lineage>
</organism>
<keyword evidence="2" id="KW-0812">Transmembrane</keyword>
<name>A0A8T2TFV4_CERRI</name>
<feature type="compositionally biased region" description="Pro residues" evidence="1">
    <location>
        <begin position="53"/>
        <end position="66"/>
    </location>
</feature>